<sequence>MHDHRADARRYEAAAVAQLAVLPQGRPVANDQMVAASTNAAAVAQIGILHALLDLADAVRSLAPAQP</sequence>
<comment type="caution">
    <text evidence="1">The sequence shown here is derived from an EMBL/GenBank/DDBJ whole genome shotgun (WGS) entry which is preliminary data.</text>
</comment>
<organism evidence="1 2">
    <name type="scientific">Streptomyces albipurpureus</name>
    <dbReference type="NCBI Taxonomy" id="2897419"/>
    <lineage>
        <taxon>Bacteria</taxon>
        <taxon>Bacillati</taxon>
        <taxon>Actinomycetota</taxon>
        <taxon>Actinomycetes</taxon>
        <taxon>Kitasatosporales</taxon>
        <taxon>Streptomycetaceae</taxon>
        <taxon>Streptomyces</taxon>
    </lineage>
</organism>
<keyword evidence="2" id="KW-1185">Reference proteome</keyword>
<reference evidence="1" key="1">
    <citation type="submission" date="2022-06" db="EMBL/GenBank/DDBJ databases">
        <title>Genome public.</title>
        <authorList>
            <person name="Sun Q."/>
        </authorList>
    </citation>
    <scope>NUCLEOTIDE SEQUENCE</scope>
    <source>
        <strain evidence="1">CWNU-1</strain>
    </source>
</reference>
<protein>
    <submittedName>
        <fullName evidence="1">Uncharacterized protein</fullName>
    </submittedName>
</protein>
<proteinExistence type="predicted"/>
<evidence type="ECO:0000313" key="1">
    <source>
        <dbReference type="EMBL" id="MCM2390180.1"/>
    </source>
</evidence>
<dbReference type="Proteomes" id="UP001431429">
    <property type="component" value="Unassembled WGS sequence"/>
</dbReference>
<name>A0ABT0UP15_9ACTN</name>
<evidence type="ECO:0000313" key="2">
    <source>
        <dbReference type="Proteomes" id="UP001431429"/>
    </source>
</evidence>
<dbReference type="RefSeq" id="WP_250920509.1">
    <property type="nucleotide sequence ID" value="NZ_JAMQAW010000023.1"/>
</dbReference>
<gene>
    <name evidence="1" type="ORF">NBG84_18100</name>
</gene>
<dbReference type="EMBL" id="JAMQAW010000023">
    <property type="protein sequence ID" value="MCM2390180.1"/>
    <property type="molecule type" value="Genomic_DNA"/>
</dbReference>
<accession>A0ABT0UP15</accession>